<feature type="signal peptide" evidence="1">
    <location>
        <begin position="1"/>
        <end position="24"/>
    </location>
</feature>
<comment type="caution">
    <text evidence="2">The sequence shown here is derived from an EMBL/GenBank/DDBJ whole genome shotgun (WGS) entry which is preliminary data.</text>
</comment>
<accession>A0A7Y4GXT0</accession>
<gene>
    <name evidence="2" type="ORF">HCN58_29620</name>
</gene>
<organism evidence="2 3">
    <name type="scientific">Bradyrhizobium australiense</name>
    <dbReference type="NCBI Taxonomy" id="2721161"/>
    <lineage>
        <taxon>Bacteria</taxon>
        <taxon>Pseudomonadati</taxon>
        <taxon>Pseudomonadota</taxon>
        <taxon>Alphaproteobacteria</taxon>
        <taxon>Hyphomicrobiales</taxon>
        <taxon>Nitrobacteraceae</taxon>
        <taxon>Bradyrhizobium</taxon>
    </lineage>
</organism>
<proteinExistence type="predicted"/>
<evidence type="ECO:0000313" key="3">
    <source>
        <dbReference type="Proteomes" id="UP000544122"/>
    </source>
</evidence>
<keyword evidence="1" id="KW-0732">Signal</keyword>
<dbReference type="Proteomes" id="UP000544122">
    <property type="component" value="Unassembled WGS sequence"/>
</dbReference>
<evidence type="ECO:0008006" key="4">
    <source>
        <dbReference type="Google" id="ProtNLM"/>
    </source>
</evidence>
<dbReference type="AlphaFoldDB" id="A0A7Y4GXT0"/>
<dbReference type="RefSeq" id="WP_171582879.1">
    <property type="nucleotide sequence ID" value="NZ_JAAVLX010000011.1"/>
</dbReference>
<protein>
    <recommendedName>
        <fullName evidence="4">Minor curlin subunit</fullName>
    </recommendedName>
</protein>
<evidence type="ECO:0000256" key="1">
    <source>
        <dbReference type="SAM" id="SignalP"/>
    </source>
</evidence>
<keyword evidence="3" id="KW-1185">Reference proteome</keyword>
<sequence>MRLALKLIASYLAILILPTPGAFAEGAFVQQATGAYQGRNVALPVAPNSATGGAPAWTAPKSGTLRAAPELATPASGGNFASTLEIGAYNKVFQAQLGAGNVSNVGIIKGYANSVGVLQAGNNLKSNLALINTQGLAVGVIQPNGSAPVNVLIARLPNGGLLIKR</sequence>
<name>A0A7Y4GXT0_9BRAD</name>
<reference evidence="2 3" key="1">
    <citation type="submission" date="2020-03" db="EMBL/GenBank/DDBJ databases">
        <title>Bradyrhizobium diversity isolated from nodules of Indigofera sp.</title>
        <authorList>
            <person name="Klepa M."/>
            <person name="Helene L."/>
            <person name="Hungria M."/>
        </authorList>
    </citation>
    <scope>NUCLEOTIDE SEQUENCE [LARGE SCALE GENOMIC DNA]</scope>
    <source>
        <strain evidence="2 3">WSM 1791</strain>
    </source>
</reference>
<feature type="chain" id="PRO_5030543351" description="Minor curlin subunit" evidence="1">
    <location>
        <begin position="25"/>
        <end position="165"/>
    </location>
</feature>
<dbReference type="EMBL" id="JAAVLX010000011">
    <property type="protein sequence ID" value="NOJ43673.1"/>
    <property type="molecule type" value="Genomic_DNA"/>
</dbReference>
<evidence type="ECO:0000313" key="2">
    <source>
        <dbReference type="EMBL" id="NOJ43673.1"/>
    </source>
</evidence>